<gene>
    <name evidence="2" type="primary">SSCI74580.1</name>
</gene>
<dbReference type="Proteomes" id="UP000242770">
    <property type="component" value="Unassembled WGS sequence"/>
</dbReference>
<protein>
    <submittedName>
        <fullName evidence="2">Uncharacterized protein</fullName>
    </submittedName>
</protein>
<feature type="region of interest" description="Disordered" evidence="1">
    <location>
        <begin position="1"/>
        <end position="21"/>
    </location>
</feature>
<feature type="compositionally biased region" description="Pro residues" evidence="1">
    <location>
        <begin position="11"/>
        <end position="21"/>
    </location>
</feature>
<reference evidence="3" key="1">
    <citation type="submission" date="2014-06" db="EMBL/GenBank/DDBJ databases">
        <authorList>
            <person name="Berkman P.J."/>
        </authorList>
    </citation>
    <scope>NUCLEOTIDE SEQUENCE [LARGE SCALE GENOMIC DNA]</scope>
</reference>
<evidence type="ECO:0000313" key="3">
    <source>
        <dbReference type="Proteomes" id="UP000242770"/>
    </source>
</evidence>
<name>A0A0F7SDP5_9BASI</name>
<sequence>MTFIRNKLPHPHLPAYPPPPHQLIPRIRTTPTTILQPARTSKRHVRVTLPAPPSWEEA</sequence>
<evidence type="ECO:0000256" key="1">
    <source>
        <dbReference type="SAM" id="MobiDB-lite"/>
    </source>
</evidence>
<evidence type="ECO:0000313" key="2">
    <source>
        <dbReference type="EMBL" id="CDW99323.1"/>
    </source>
</evidence>
<dbReference type="EMBL" id="CCFA01004548">
    <property type="protein sequence ID" value="CDW99323.1"/>
    <property type="molecule type" value="Genomic_DNA"/>
</dbReference>
<accession>A0A0F7SDP5</accession>
<dbReference type="AlphaFoldDB" id="A0A0F7SDP5"/>
<organism evidence="2 3">
    <name type="scientific">Sporisorium scitamineum</name>
    <dbReference type="NCBI Taxonomy" id="49012"/>
    <lineage>
        <taxon>Eukaryota</taxon>
        <taxon>Fungi</taxon>
        <taxon>Dikarya</taxon>
        <taxon>Basidiomycota</taxon>
        <taxon>Ustilaginomycotina</taxon>
        <taxon>Ustilaginomycetes</taxon>
        <taxon>Ustilaginales</taxon>
        <taxon>Ustilaginaceae</taxon>
        <taxon>Sporisorium</taxon>
    </lineage>
</organism>
<keyword evidence="3" id="KW-1185">Reference proteome</keyword>
<proteinExistence type="predicted"/>
<feature type="region of interest" description="Disordered" evidence="1">
    <location>
        <begin position="37"/>
        <end position="58"/>
    </location>
</feature>